<dbReference type="EC" id="1.5.5.2" evidence="2"/>
<name>A0A561SZJ7_9PSEU</name>
<evidence type="ECO:0000256" key="1">
    <source>
        <dbReference type="ARBA" id="ARBA00004739"/>
    </source>
</evidence>
<feature type="binding site" evidence="9">
    <location>
        <position position="96"/>
    </location>
    <ligand>
        <name>substrate</name>
    </ligand>
</feature>
<sequence>MVNRLLVWASGSPRLQQQVTQHKLTRRVAHRFVAGERLEEALAVAAELNAHGIGGILDLLGEGVTDLAGAAHAVDEYEEAAGAIADRNLDATISIKLSQLGQTVDRAACVRNLNRILDRAHAVNVRVEIDMEDSSLTSDTLRLFQEAATGYPKTRLAIQAALRRTPLDLEALAPLKPRVRLVKGAYSEPVEVAHRGRSEIRAQFKYLTDWLFQYGADPAFGTHDGELVDYARAAAVRAGKAPNEFEIQLLYGIRRDLQQELANSGYRVRVYIPYGMAWYPYLTRRMAERPANLLFFLRALAGK</sequence>
<dbReference type="GO" id="GO:0010133">
    <property type="term" value="P:L-proline catabolic process to L-glutamate"/>
    <property type="evidence" value="ECO:0007669"/>
    <property type="project" value="UniProtKB-UniPathway"/>
</dbReference>
<comment type="caution">
    <text evidence="12">The sequence shown here is derived from an EMBL/GenBank/DDBJ whole genome shotgun (WGS) entry which is preliminary data.</text>
</comment>
<evidence type="ECO:0000313" key="12">
    <source>
        <dbReference type="EMBL" id="TWF80282.1"/>
    </source>
</evidence>
<evidence type="ECO:0000256" key="7">
    <source>
        <dbReference type="ARBA" id="ARBA00023062"/>
    </source>
</evidence>
<keyword evidence="3" id="KW-0285">Flavoprotein</keyword>
<evidence type="ECO:0000256" key="3">
    <source>
        <dbReference type="ARBA" id="ARBA00022630"/>
    </source>
</evidence>
<evidence type="ECO:0000256" key="10">
    <source>
        <dbReference type="PIRSR" id="PIRSR000196-2"/>
    </source>
</evidence>
<dbReference type="PIRSF" id="PIRSF000196">
    <property type="entry name" value="Pro_dehydrog"/>
    <property type="match status" value="1"/>
</dbReference>
<feature type="binding site" evidence="10">
    <location>
        <position position="131"/>
    </location>
    <ligand>
        <name>FAD</name>
        <dbReference type="ChEBI" id="CHEBI:57692"/>
    </ligand>
</feature>
<dbReference type="Gene3D" id="3.20.20.220">
    <property type="match status" value="1"/>
</dbReference>
<dbReference type="InterPro" id="IPR002872">
    <property type="entry name" value="Proline_DH_dom"/>
</dbReference>
<feature type="binding site" evidence="9">
    <location>
        <position position="285"/>
    </location>
    <ligand>
        <name>substrate</name>
    </ligand>
</feature>
<evidence type="ECO:0000256" key="6">
    <source>
        <dbReference type="ARBA" id="ARBA00023002"/>
    </source>
</evidence>
<comment type="pathway">
    <text evidence="1">Amino-acid degradation; L-proline degradation into L-glutamate; L-glutamate from L-proline: step 1/2.</text>
</comment>
<dbReference type="InterPro" id="IPR008219">
    <property type="entry name" value="PRODH_bac_arc"/>
</dbReference>
<dbReference type="PANTHER" id="PTHR13914">
    <property type="entry name" value="PROLINE OXIDASE"/>
    <property type="match status" value="1"/>
</dbReference>
<feature type="domain" description="Proline dehydrogenase" evidence="11">
    <location>
        <begin position="43"/>
        <end position="293"/>
    </location>
</feature>
<dbReference type="InterPro" id="IPR029041">
    <property type="entry name" value="FAD-linked_oxidoreductase-like"/>
</dbReference>
<feature type="binding site" evidence="9">
    <location>
        <position position="284"/>
    </location>
    <ligand>
        <name>substrate</name>
    </ligand>
</feature>
<dbReference type="GO" id="GO:0004657">
    <property type="term" value="F:proline dehydrogenase activity"/>
    <property type="evidence" value="ECO:0007669"/>
    <property type="project" value="UniProtKB-EC"/>
</dbReference>
<gene>
    <name evidence="12" type="ORF">FHX44_116225</name>
</gene>
<dbReference type="RefSeq" id="WP_147258988.1">
    <property type="nucleotide sequence ID" value="NZ_VIWU01000001.1"/>
</dbReference>
<evidence type="ECO:0000256" key="2">
    <source>
        <dbReference type="ARBA" id="ARBA00012695"/>
    </source>
</evidence>
<dbReference type="SUPFAM" id="SSF51730">
    <property type="entry name" value="FAD-linked oxidoreductase"/>
    <property type="match status" value="1"/>
</dbReference>
<keyword evidence="4 10" id="KW-0547">Nucleotide-binding</keyword>
<feature type="binding site" evidence="10">
    <location>
        <begin position="183"/>
        <end position="185"/>
    </location>
    <ligand>
        <name>FAD</name>
        <dbReference type="ChEBI" id="CHEBI:57692"/>
    </ligand>
</feature>
<evidence type="ECO:0000256" key="5">
    <source>
        <dbReference type="ARBA" id="ARBA00022827"/>
    </source>
</evidence>
<comment type="cofactor">
    <cofactor evidence="10">
        <name>FAD</name>
        <dbReference type="ChEBI" id="CHEBI:57692"/>
    </cofactor>
    <text evidence="10">Binds 1 FAD per subunit.</text>
</comment>
<feature type="binding site" evidence="10">
    <location>
        <begin position="222"/>
        <end position="223"/>
    </location>
    <ligand>
        <name>FAD</name>
        <dbReference type="ChEBI" id="CHEBI:57692"/>
    </ligand>
</feature>
<dbReference type="Proteomes" id="UP000321261">
    <property type="component" value="Unassembled WGS sequence"/>
</dbReference>
<dbReference type="GO" id="GO:0000166">
    <property type="term" value="F:nucleotide binding"/>
    <property type="evidence" value="ECO:0007669"/>
    <property type="project" value="UniProtKB-KW"/>
</dbReference>
<dbReference type="UniPathway" id="UPA00261">
    <property type="reaction ID" value="UER00373"/>
</dbReference>
<evidence type="ECO:0000313" key="13">
    <source>
        <dbReference type="Proteomes" id="UP000321261"/>
    </source>
</evidence>
<dbReference type="OrthoDB" id="9773461at2"/>
<protein>
    <recommendedName>
        <fullName evidence="2">proline dehydrogenase</fullName>
        <ecNumber evidence="2">1.5.5.2</ecNumber>
    </recommendedName>
</protein>
<evidence type="ECO:0000256" key="8">
    <source>
        <dbReference type="ARBA" id="ARBA00048779"/>
    </source>
</evidence>
<keyword evidence="7" id="KW-0642">Proline metabolism</keyword>
<evidence type="ECO:0000259" key="11">
    <source>
        <dbReference type="Pfam" id="PF01619"/>
    </source>
</evidence>
<accession>A0A561SZJ7</accession>
<dbReference type="AlphaFoldDB" id="A0A561SZJ7"/>
<comment type="catalytic activity">
    <reaction evidence="8">
        <text>L-proline + a quinone = (S)-1-pyrroline-5-carboxylate + a quinol + H(+)</text>
        <dbReference type="Rhea" id="RHEA:23784"/>
        <dbReference type="ChEBI" id="CHEBI:15378"/>
        <dbReference type="ChEBI" id="CHEBI:17388"/>
        <dbReference type="ChEBI" id="CHEBI:24646"/>
        <dbReference type="ChEBI" id="CHEBI:60039"/>
        <dbReference type="ChEBI" id="CHEBI:132124"/>
        <dbReference type="EC" id="1.5.5.2"/>
    </reaction>
</comment>
<proteinExistence type="predicted"/>
<feature type="binding site" evidence="10">
    <location>
        <position position="159"/>
    </location>
    <ligand>
        <name>FAD</name>
        <dbReference type="ChEBI" id="CHEBI:57692"/>
    </ligand>
</feature>
<evidence type="ECO:0000256" key="4">
    <source>
        <dbReference type="ARBA" id="ARBA00022741"/>
    </source>
</evidence>
<keyword evidence="13" id="KW-1185">Reference proteome</keyword>
<dbReference type="PANTHER" id="PTHR13914:SF0">
    <property type="entry name" value="PROLINE DEHYDROGENASE 1, MITOCHONDRIAL"/>
    <property type="match status" value="1"/>
</dbReference>
<organism evidence="12 13">
    <name type="scientific">Pseudonocardia hierapolitana</name>
    <dbReference type="NCBI Taxonomy" id="1128676"/>
    <lineage>
        <taxon>Bacteria</taxon>
        <taxon>Bacillati</taxon>
        <taxon>Actinomycetota</taxon>
        <taxon>Actinomycetes</taxon>
        <taxon>Pseudonocardiales</taxon>
        <taxon>Pseudonocardiaceae</taxon>
        <taxon>Pseudonocardia</taxon>
    </lineage>
</organism>
<evidence type="ECO:0000256" key="9">
    <source>
        <dbReference type="PIRSR" id="PIRSR000196-1"/>
    </source>
</evidence>
<dbReference type="Pfam" id="PF01619">
    <property type="entry name" value="Pro_dh"/>
    <property type="match status" value="1"/>
</dbReference>
<keyword evidence="5 10" id="KW-0274">FAD</keyword>
<dbReference type="InterPro" id="IPR015659">
    <property type="entry name" value="Proline_oxidase"/>
</dbReference>
<dbReference type="EMBL" id="VIWU01000001">
    <property type="protein sequence ID" value="TWF80282.1"/>
    <property type="molecule type" value="Genomic_DNA"/>
</dbReference>
<keyword evidence="6" id="KW-0560">Oxidoreductase</keyword>
<reference evidence="12 13" key="1">
    <citation type="submission" date="2019-06" db="EMBL/GenBank/DDBJ databases">
        <title>Sequencing the genomes of 1000 actinobacteria strains.</title>
        <authorList>
            <person name="Klenk H.-P."/>
        </authorList>
    </citation>
    <scope>NUCLEOTIDE SEQUENCE [LARGE SCALE GENOMIC DNA]</scope>
    <source>
        <strain evidence="12 13">DSM 45671</strain>
    </source>
</reference>